<dbReference type="GO" id="GO:0005783">
    <property type="term" value="C:endoplasmic reticulum"/>
    <property type="evidence" value="ECO:0007669"/>
    <property type="project" value="TreeGrafter"/>
</dbReference>
<name>A0A9W8AP79_9FUNG</name>
<dbReference type="Pfam" id="PF01553">
    <property type="entry name" value="Acyltransferase"/>
    <property type="match status" value="1"/>
</dbReference>
<comment type="caution">
    <text evidence="4">The sequence shown here is derived from an EMBL/GenBank/DDBJ whole genome shotgun (WGS) entry which is preliminary data.</text>
</comment>
<accession>A0A9W8AP79</accession>
<keyword evidence="5" id="KW-1185">Reference proteome</keyword>
<evidence type="ECO:0000259" key="3">
    <source>
        <dbReference type="SMART" id="SM00563"/>
    </source>
</evidence>
<proteinExistence type="predicted"/>
<evidence type="ECO:0000313" key="5">
    <source>
        <dbReference type="Proteomes" id="UP001150925"/>
    </source>
</evidence>
<evidence type="ECO:0000313" key="4">
    <source>
        <dbReference type="EMBL" id="KAJ1951857.1"/>
    </source>
</evidence>
<dbReference type="PANTHER" id="PTHR10434:SF11">
    <property type="entry name" value="1-ACYL-SN-GLYCEROL-3-PHOSPHATE ACYLTRANSFERASE"/>
    <property type="match status" value="1"/>
</dbReference>
<dbReference type="CDD" id="cd07989">
    <property type="entry name" value="LPLAT_AGPAT-like"/>
    <property type="match status" value="1"/>
</dbReference>
<sequence>AALKYYPPLGSFMMLANNIFINRSNRQGAVQTFKAAVDQIHQKKVSVYIFPEGTRGRLGDGQLLPFKKGAFHMAIQAGIPIVPVVFSNYSSFYNPKHHYFTGGTVQIQVLPPITTEGLTTEDVDQLSTSTRDQMTHALVKLLEEQKKNI</sequence>
<keyword evidence="1 4" id="KW-0808">Transferase</keyword>
<protein>
    <submittedName>
        <fullName evidence="4">1-acylglycerol-3-phosphate O-acyltransferase</fullName>
        <ecNumber evidence="4">2.3.1.51</ecNumber>
    </submittedName>
</protein>
<organism evidence="4 5">
    <name type="scientific">Dispira parvispora</name>
    <dbReference type="NCBI Taxonomy" id="1520584"/>
    <lineage>
        <taxon>Eukaryota</taxon>
        <taxon>Fungi</taxon>
        <taxon>Fungi incertae sedis</taxon>
        <taxon>Zoopagomycota</taxon>
        <taxon>Kickxellomycotina</taxon>
        <taxon>Dimargaritomycetes</taxon>
        <taxon>Dimargaritales</taxon>
        <taxon>Dimargaritaceae</taxon>
        <taxon>Dispira</taxon>
    </lineage>
</organism>
<dbReference type="PANTHER" id="PTHR10434">
    <property type="entry name" value="1-ACYL-SN-GLYCEROL-3-PHOSPHATE ACYLTRANSFERASE"/>
    <property type="match status" value="1"/>
</dbReference>
<dbReference type="AlphaFoldDB" id="A0A9W8AP79"/>
<evidence type="ECO:0000256" key="1">
    <source>
        <dbReference type="ARBA" id="ARBA00022679"/>
    </source>
</evidence>
<dbReference type="SUPFAM" id="SSF69593">
    <property type="entry name" value="Glycerol-3-phosphate (1)-acyltransferase"/>
    <property type="match status" value="1"/>
</dbReference>
<dbReference type="GO" id="GO:0003841">
    <property type="term" value="F:1-acylglycerol-3-phosphate O-acyltransferase activity"/>
    <property type="evidence" value="ECO:0007669"/>
    <property type="project" value="UniProtKB-EC"/>
</dbReference>
<feature type="non-terminal residue" evidence="4">
    <location>
        <position position="1"/>
    </location>
</feature>
<dbReference type="InterPro" id="IPR002123">
    <property type="entry name" value="Plipid/glycerol_acylTrfase"/>
</dbReference>
<dbReference type="GO" id="GO:0006654">
    <property type="term" value="P:phosphatidic acid biosynthetic process"/>
    <property type="evidence" value="ECO:0007669"/>
    <property type="project" value="TreeGrafter"/>
</dbReference>
<dbReference type="EMBL" id="JANBPY010003395">
    <property type="protein sequence ID" value="KAJ1951857.1"/>
    <property type="molecule type" value="Genomic_DNA"/>
</dbReference>
<feature type="domain" description="Phospholipid/glycerol acyltransferase" evidence="3">
    <location>
        <begin position="1"/>
        <end position="89"/>
    </location>
</feature>
<dbReference type="SMART" id="SM00563">
    <property type="entry name" value="PlsC"/>
    <property type="match status" value="1"/>
</dbReference>
<dbReference type="Proteomes" id="UP001150925">
    <property type="component" value="Unassembled WGS sequence"/>
</dbReference>
<gene>
    <name evidence="4" type="primary">SLC1</name>
    <name evidence="4" type="ORF">IWQ62_006356</name>
</gene>
<keyword evidence="2 4" id="KW-0012">Acyltransferase</keyword>
<dbReference type="EC" id="2.3.1.51" evidence="4"/>
<evidence type="ECO:0000256" key="2">
    <source>
        <dbReference type="ARBA" id="ARBA00023315"/>
    </source>
</evidence>
<reference evidence="4" key="1">
    <citation type="submission" date="2022-07" db="EMBL/GenBank/DDBJ databases">
        <title>Phylogenomic reconstructions and comparative analyses of Kickxellomycotina fungi.</title>
        <authorList>
            <person name="Reynolds N.K."/>
            <person name="Stajich J.E."/>
            <person name="Barry K."/>
            <person name="Grigoriev I.V."/>
            <person name="Crous P."/>
            <person name="Smith M.E."/>
        </authorList>
    </citation>
    <scope>NUCLEOTIDE SEQUENCE</scope>
    <source>
        <strain evidence="4">RSA 1196</strain>
    </source>
</reference>
<dbReference type="OrthoDB" id="202234at2759"/>